<protein>
    <recommendedName>
        <fullName evidence="1">HMG box domain-containing protein</fullName>
    </recommendedName>
</protein>
<dbReference type="OrthoDB" id="551302at2759"/>
<feature type="domain" description="HMG box" evidence="1">
    <location>
        <begin position="5"/>
        <end position="66"/>
    </location>
</feature>
<dbReference type="Pfam" id="PF09011">
    <property type="entry name" value="HMG_box_2"/>
    <property type="match status" value="1"/>
</dbReference>
<comment type="caution">
    <text evidence="2">The sequence shown here is derived from an EMBL/GenBank/DDBJ whole genome shotgun (WGS) entry which is preliminary data.</text>
</comment>
<dbReference type="Gene3D" id="1.10.30.10">
    <property type="entry name" value="High mobility group box domain"/>
    <property type="match status" value="1"/>
</dbReference>
<dbReference type="AlphaFoldDB" id="A0A8S9YDC1"/>
<dbReference type="SUPFAM" id="SSF47095">
    <property type="entry name" value="HMG-box"/>
    <property type="match status" value="1"/>
</dbReference>
<gene>
    <name evidence="2" type="ORF">EG68_09525</name>
</gene>
<dbReference type="InterPro" id="IPR036910">
    <property type="entry name" value="HMG_box_dom_sf"/>
</dbReference>
<evidence type="ECO:0000259" key="1">
    <source>
        <dbReference type="Pfam" id="PF09011"/>
    </source>
</evidence>
<evidence type="ECO:0000313" key="2">
    <source>
        <dbReference type="EMBL" id="KAF7232560.1"/>
    </source>
</evidence>
<organism evidence="2 3">
    <name type="scientific">Paragonimus skrjabini miyazakii</name>
    <dbReference type="NCBI Taxonomy" id="59628"/>
    <lineage>
        <taxon>Eukaryota</taxon>
        <taxon>Metazoa</taxon>
        <taxon>Spiralia</taxon>
        <taxon>Lophotrochozoa</taxon>
        <taxon>Platyhelminthes</taxon>
        <taxon>Trematoda</taxon>
        <taxon>Digenea</taxon>
        <taxon>Plagiorchiida</taxon>
        <taxon>Troglotremata</taxon>
        <taxon>Troglotrematidae</taxon>
        <taxon>Paragonimus</taxon>
    </lineage>
</organism>
<name>A0A8S9YDC1_9TREM</name>
<dbReference type="EMBL" id="JTDE01021724">
    <property type="protein sequence ID" value="KAF7232560.1"/>
    <property type="molecule type" value="Genomic_DNA"/>
</dbReference>
<evidence type="ECO:0000313" key="3">
    <source>
        <dbReference type="Proteomes" id="UP000822476"/>
    </source>
</evidence>
<sequence>MSKTKTKRLPGPYALFVRSRKNLYTGCLIAFARKCATEWRKLSEQQKDTFRRKADVLKKQAGRDATIQVGLLNVYGNS</sequence>
<keyword evidence="3" id="KW-1185">Reference proteome</keyword>
<dbReference type="InterPro" id="IPR009071">
    <property type="entry name" value="HMG_box_dom"/>
</dbReference>
<reference evidence="2" key="1">
    <citation type="submission" date="2019-07" db="EMBL/GenBank/DDBJ databases">
        <title>Annotation for the trematode Paragonimus miyazaki's.</title>
        <authorList>
            <person name="Choi Y.-J."/>
        </authorList>
    </citation>
    <scope>NUCLEOTIDE SEQUENCE</scope>
    <source>
        <strain evidence="2">Japan</strain>
    </source>
</reference>
<proteinExistence type="predicted"/>
<dbReference type="Proteomes" id="UP000822476">
    <property type="component" value="Unassembled WGS sequence"/>
</dbReference>
<accession>A0A8S9YDC1</accession>